<accession>A0AAN0RIB5</accession>
<keyword evidence="3" id="KW-1185">Reference proteome</keyword>
<dbReference type="AlphaFoldDB" id="A0AAN0RIB5"/>
<proteinExistence type="predicted"/>
<sequence length="143" mass="15848">MQKFLKSDIPIWVNVLQVLLTLIMLGQVYMYFFDHDLLAATGVTVNGTPDLNLVYEMGGRTLTMAAASIFVMITQNARQFLVVLFMNILREGTETIIDPLFPIANAPASPAMDFGMHVVVVAIEILACVVVWKRLKKSSQTGN</sequence>
<gene>
    <name evidence="2" type="ORF">RCA23_c11060</name>
</gene>
<reference evidence="2 3" key="1">
    <citation type="journal article" date="2014" name="ISME J.">
        <title>Adaptation of an abundant Roseobacter RCA organism to pelagic systems revealed by genomic and transcriptomic analyses.</title>
        <authorList>
            <person name="Voget S."/>
            <person name="Wemheuer B."/>
            <person name="Brinkhoff T."/>
            <person name="Vollmers J."/>
            <person name="Dietrich S."/>
            <person name="Giebel H.A."/>
            <person name="Beardsley C."/>
            <person name="Sardemann C."/>
            <person name="Bakenhus I."/>
            <person name="Billerbeck S."/>
            <person name="Daniel R."/>
            <person name="Simon M."/>
        </authorList>
    </citation>
    <scope>NUCLEOTIDE SEQUENCE [LARGE SCALE GENOMIC DNA]</scope>
    <source>
        <strain evidence="2 3">RCA23</strain>
    </source>
</reference>
<keyword evidence="1" id="KW-0472">Membrane</keyword>
<dbReference type="KEGG" id="ptp:RCA23_c11060"/>
<name>A0AAN0RIB5_9RHOB</name>
<feature type="transmembrane region" description="Helical" evidence="1">
    <location>
        <begin position="114"/>
        <end position="132"/>
    </location>
</feature>
<dbReference type="Proteomes" id="UP000028680">
    <property type="component" value="Chromosome"/>
</dbReference>
<evidence type="ECO:0000313" key="2">
    <source>
        <dbReference type="EMBL" id="AII86656.1"/>
    </source>
</evidence>
<keyword evidence="1" id="KW-1133">Transmembrane helix</keyword>
<keyword evidence="1" id="KW-0812">Transmembrane</keyword>
<dbReference type="EMBL" id="CP003984">
    <property type="protein sequence ID" value="AII86656.1"/>
    <property type="molecule type" value="Genomic_DNA"/>
</dbReference>
<evidence type="ECO:0000313" key="3">
    <source>
        <dbReference type="Proteomes" id="UP000028680"/>
    </source>
</evidence>
<feature type="transmembrane region" description="Helical" evidence="1">
    <location>
        <begin position="12"/>
        <end position="33"/>
    </location>
</feature>
<organism evidence="2 3">
    <name type="scientific">Planktomarina temperata RCA23</name>
    <dbReference type="NCBI Taxonomy" id="666509"/>
    <lineage>
        <taxon>Bacteria</taxon>
        <taxon>Pseudomonadati</taxon>
        <taxon>Pseudomonadota</taxon>
        <taxon>Alphaproteobacteria</taxon>
        <taxon>Rhodobacterales</taxon>
        <taxon>Paracoccaceae</taxon>
        <taxon>Planktomarina</taxon>
    </lineage>
</organism>
<dbReference type="RefSeq" id="WP_044049485.1">
    <property type="nucleotide sequence ID" value="NZ_CP003984.1"/>
</dbReference>
<evidence type="ECO:0000256" key="1">
    <source>
        <dbReference type="SAM" id="Phobius"/>
    </source>
</evidence>
<protein>
    <submittedName>
        <fullName evidence="2">Uncharacterized protein</fullName>
    </submittedName>
</protein>